<dbReference type="OrthoDB" id="8443111at2"/>
<dbReference type="RefSeq" id="WP_075767877.1">
    <property type="nucleotide sequence ID" value="NZ_MJIL01000098.1"/>
</dbReference>
<dbReference type="Pfam" id="PF01928">
    <property type="entry name" value="CYTH"/>
    <property type="match status" value="1"/>
</dbReference>
<dbReference type="InterPro" id="IPR023577">
    <property type="entry name" value="CYTH_domain"/>
</dbReference>
<comment type="caution">
    <text evidence="2">The sequence shown here is derived from an EMBL/GenBank/DDBJ whole genome shotgun (WGS) entry which is preliminary data.</text>
</comment>
<dbReference type="Gene3D" id="2.40.320.10">
    <property type="entry name" value="Hypothetical Protein Pfu-838710-001"/>
    <property type="match status" value="1"/>
</dbReference>
<evidence type="ECO:0000313" key="2">
    <source>
        <dbReference type="EMBL" id="OLQ70304.1"/>
    </source>
</evidence>
<dbReference type="EMBL" id="MJIL01000098">
    <property type="protein sequence ID" value="OLQ70304.1"/>
    <property type="molecule type" value="Genomic_DNA"/>
</dbReference>
<reference evidence="2 3" key="1">
    <citation type="submission" date="2016-09" db="EMBL/GenBank/DDBJ databases">
        <title>Photobacterium proteolyticum sp. nov. a protease producing bacterium isolated from ocean sediments of Laizhou Bay.</title>
        <authorList>
            <person name="Li Y."/>
        </authorList>
    </citation>
    <scope>NUCLEOTIDE SEQUENCE [LARGE SCALE GENOMIC DNA]</scope>
    <source>
        <strain evidence="2 3">13-12</strain>
    </source>
</reference>
<organism evidence="2 3">
    <name type="scientific">Photobacterium proteolyticum</name>
    <dbReference type="NCBI Taxonomy" id="1903952"/>
    <lineage>
        <taxon>Bacteria</taxon>
        <taxon>Pseudomonadati</taxon>
        <taxon>Pseudomonadota</taxon>
        <taxon>Gammaproteobacteria</taxon>
        <taxon>Vibrionales</taxon>
        <taxon>Vibrionaceae</taxon>
        <taxon>Photobacterium</taxon>
    </lineage>
</organism>
<protein>
    <submittedName>
        <fullName evidence="2">Adenylate cyclase</fullName>
    </submittedName>
</protein>
<dbReference type="PANTHER" id="PTHR21028:SF2">
    <property type="entry name" value="CYTH DOMAIN-CONTAINING PROTEIN"/>
    <property type="match status" value="1"/>
</dbReference>
<dbReference type="PANTHER" id="PTHR21028">
    <property type="entry name" value="SI:CH211-156B7.4"/>
    <property type="match status" value="1"/>
</dbReference>
<dbReference type="SUPFAM" id="SSF55154">
    <property type="entry name" value="CYTH-like phosphatases"/>
    <property type="match status" value="1"/>
</dbReference>
<gene>
    <name evidence="2" type="ORF">BIT28_16390</name>
</gene>
<dbReference type="SMART" id="SM01118">
    <property type="entry name" value="CYTH"/>
    <property type="match status" value="1"/>
</dbReference>
<dbReference type="InterPro" id="IPR033469">
    <property type="entry name" value="CYTH-like_dom_sf"/>
</dbReference>
<dbReference type="PROSITE" id="PS51707">
    <property type="entry name" value="CYTH"/>
    <property type="match status" value="1"/>
</dbReference>
<accession>A0A1Q9G7N2</accession>
<proteinExistence type="predicted"/>
<dbReference type="AlphaFoldDB" id="A0A1Q9G7N2"/>
<dbReference type="Proteomes" id="UP000186905">
    <property type="component" value="Unassembled WGS sequence"/>
</dbReference>
<dbReference type="InterPro" id="IPR008173">
    <property type="entry name" value="Adenylyl_cyclase_CyaB"/>
</dbReference>
<dbReference type="STRING" id="1903952.BIT28_16390"/>
<sequence>MAEHFIGKYEVEYKFRIQGHETILQRLRSLGATEFVVHNQETDTYFDRADSPLMDRDISMSVRSMEPSGIKLWIVKGPGNDRCEAVKVESVDKTHSMLKTLGYQAAFCIAKTRSIYFLGQFHITLDRVSELGDFAEIAVMTDDKHRLDELKAGCLELGDKLGLESSDIESRSYRQLLGY</sequence>
<dbReference type="NCBIfam" id="TIGR00318">
    <property type="entry name" value="cyaB"/>
    <property type="match status" value="1"/>
</dbReference>
<evidence type="ECO:0000313" key="3">
    <source>
        <dbReference type="Proteomes" id="UP000186905"/>
    </source>
</evidence>
<name>A0A1Q9G7N2_9GAMM</name>
<dbReference type="CDD" id="cd07890">
    <property type="entry name" value="CYTH-like_AC_IV-like"/>
    <property type="match status" value="1"/>
</dbReference>
<evidence type="ECO:0000259" key="1">
    <source>
        <dbReference type="PROSITE" id="PS51707"/>
    </source>
</evidence>
<feature type="domain" description="CYTH" evidence="1">
    <location>
        <begin position="8"/>
        <end position="179"/>
    </location>
</feature>
<keyword evidence="3" id="KW-1185">Reference proteome</keyword>